<accession>A0A1Y1QIH8</accession>
<comment type="caution">
    <text evidence="1">The sequence shown here is derived from an EMBL/GenBank/DDBJ whole genome shotgun (WGS) entry which is preliminary data.</text>
</comment>
<dbReference type="AlphaFoldDB" id="A0A1Y1QIH8"/>
<dbReference type="Proteomes" id="UP000192491">
    <property type="component" value="Unassembled WGS sequence"/>
</dbReference>
<dbReference type="InterPro" id="IPR029024">
    <property type="entry name" value="TerB-like"/>
</dbReference>
<evidence type="ECO:0000313" key="2">
    <source>
        <dbReference type="Proteomes" id="UP000192491"/>
    </source>
</evidence>
<proteinExistence type="predicted"/>
<name>A0A1Y1QIH8_9GAMM</name>
<gene>
    <name evidence="1" type="ORF">BWK73_30665</name>
</gene>
<organism evidence="1 2">
    <name type="scientific">Thiothrix lacustris</name>
    <dbReference type="NCBI Taxonomy" id="525917"/>
    <lineage>
        <taxon>Bacteria</taxon>
        <taxon>Pseudomonadati</taxon>
        <taxon>Pseudomonadota</taxon>
        <taxon>Gammaproteobacteria</taxon>
        <taxon>Thiotrichales</taxon>
        <taxon>Thiotrichaceae</taxon>
        <taxon>Thiothrix</taxon>
    </lineage>
</organism>
<dbReference type="InterPro" id="IPR007486">
    <property type="entry name" value="YebE"/>
</dbReference>
<dbReference type="SUPFAM" id="SSF158682">
    <property type="entry name" value="TerB-like"/>
    <property type="match status" value="1"/>
</dbReference>
<dbReference type="EMBL" id="MTEJ01000241">
    <property type="protein sequence ID" value="OQX06518.1"/>
    <property type="molecule type" value="Genomic_DNA"/>
</dbReference>
<sequence length="230" mass="23732">MDMNSFLDQMLQSGKDIAQKGQTLAEQKLGLPAEGAQRDQMLSGMKTGAAAAGVLALLLGTGAGRRVTGAAVKVGSLAALGGLAYQMYRQWENAPGAAGTAQAAEPALLEAPAPKASAEILMKAMIAAAKADGHVDSIELESIRQQLVNAELDGDVNDMILSELGNPLDAKSVAALANNDLAVATEIYLVSAAIIDVANEAEQAYLLDLRTALQLPETVTTVTNTTTTTL</sequence>
<dbReference type="STRING" id="1123401.GCA_000621325_00343"/>
<reference evidence="1 2" key="1">
    <citation type="submission" date="2017-01" db="EMBL/GenBank/DDBJ databases">
        <title>Novel large sulfur bacteria in the metagenomes of groundwater-fed chemosynthetic microbial mats in the Lake Huron basin.</title>
        <authorList>
            <person name="Sharrar A.M."/>
            <person name="Flood B.E."/>
            <person name="Bailey J.V."/>
            <person name="Jones D.S."/>
            <person name="Biddanda B."/>
            <person name="Ruberg S.A."/>
            <person name="Marcus D.N."/>
            <person name="Dick G.J."/>
        </authorList>
    </citation>
    <scope>NUCLEOTIDE SEQUENCE [LARGE SCALE GENOMIC DNA]</scope>
    <source>
        <strain evidence="1">A8</strain>
    </source>
</reference>
<dbReference type="Pfam" id="PF04391">
    <property type="entry name" value="DUF533"/>
    <property type="match status" value="1"/>
</dbReference>
<evidence type="ECO:0008006" key="3">
    <source>
        <dbReference type="Google" id="ProtNLM"/>
    </source>
</evidence>
<protein>
    <recommendedName>
        <fullName evidence="3">Protein YebE</fullName>
    </recommendedName>
</protein>
<evidence type="ECO:0000313" key="1">
    <source>
        <dbReference type="EMBL" id="OQX06518.1"/>
    </source>
</evidence>